<proteinExistence type="predicted"/>
<dbReference type="AlphaFoldDB" id="A0A3M2M9F9"/>
<feature type="compositionally biased region" description="Pro residues" evidence="1">
    <location>
        <begin position="185"/>
        <end position="196"/>
    </location>
</feature>
<dbReference type="RefSeq" id="WP_122181907.1">
    <property type="nucleotide sequence ID" value="NZ_RFFJ01000003.1"/>
</dbReference>
<dbReference type="Proteomes" id="UP000278673">
    <property type="component" value="Unassembled WGS sequence"/>
</dbReference>
<name>A0A3M2M9F9_9ACTN</name>
<sequence>MNAPLSGSGTPFPVLWLCGPPGVGKSTSGWLLYQRIAAAGTPVGYVDIDQLGMIYPEPEGDPGRYRLKTANLASLAANHRLAGARCLVVSGVVDPLLGVDRGQLPGIDLTLCGLTAPPDELSRRCLGRGTLPEELARVLAENEEFERAGLVDRRVDTGGLPPAKVVERVLADWRPPAPASDGQPAPNPPAPTPASPNGPVATLLLCGARGVGTSTVGWEVAQRLQRAGLRTGFVDLGQVGFLQPAPVDGPGAHRLRSANLAALLGRYATRGTRHLVAVGSPRTEDDLAEYRRALAGNPLTVGRLTAGPETLADRVRRRGAGEGPQLPGDLLIGRSEEELAAIAAESAREARRLADAALGDLALDTDDRSVGEIADVILRLWGHAPRTAVPSL</sequence>
<comment type="caution">
    <text evidence="2">The sequence shown here is derived from an EMBL/GenBank/DDBJ whole genome shotgun (WGS) entry which is preliminary data.</text>
</comment>
<gene>
    <name evidence="2" type="ORF">EBN88_01350</name>
</gene>
<dbReference type="InterPro" id="IPR027417">
    <property type="entry name" value="P-loop_NTPase"/>
</dbReference>
<dbReference type="EMBL" id="RFFJ01000003">
    <property type="protein sequence ID" value="RMI46247.1"/>
    <property type="molecule type" value="Genomic_DNA"/>
</dbReference>
<evidence type="ECO:0000313" key="2">
    <source>
        <dbReference type="EMBL" id="RMI46247.1"/>
    </source>
</evidence>
<protein>
    <recommendedName>
        <fullName evidence="4">Adenylyl-sulfate kinase</fullName>
    </recommendedName>
</protein>
<dbReference type="Gene3D" id="3.40.50.300">
    <property type="entry name" value="P-loop containing nucleotide triphosphate hydrolases"/>
    <property type="match status" value="2"/>
</dbReference>
<evidence type="ECO:0008006" key="4">
    <source>
        <dbReference type="Google" id="ProtNLM"/>
    </source>
</evidence>
<evidence type="ECO:0000256" key="1">
    <source>
        <dbReference type="SAM" id="MobiDB-lite"/>
    </source>
</evidence>
<reference evidence="2 3" key="1">
    <citation type="submission" date="2018-10" db="EMBL/GenBank/DDBJ databases">
        <title>Isolation, diversity and antifungal activity of actinobacteria from wheat.</title>
        <authorList>
            <person name="Han C."/>
        </authorList>
    </citation>
    <scope>NUCLEOTIDE SEQUENCE [LARGE SCALE GENOMIC DNA]</scope>
    <source>
        <strain evidence="2 3">NEAU-YY642</strain>
    </source>
</reference>
<dbReference type="SUPFAM" id="SSF52540">
    <property type="entry name" value="P-loop containing nucleoside triphosphate hydrolases"/>
    <property type="match status" value="2"/>
</dbReference>
<evidence type="ECO:0000313" key="3">
    <source>
        <dbReference type="Proteomes" id="UP000278673"/>
    </source>
</evidence>
<keyword evidence="3" id="KW-1185">Reference proteome</keyword>
<organism evidence="2 3">
    <name type="scientific">Streptomyces triticirhizae</name>
    <dbReference type="NCBI Taxonomy" id="2483353"/>
    <lineage>
        <taxon>Bacteria</taxon>
        <taxon>Bacillati</taxon>
        <taxon>Actinomycetota</taxon>
        <taxon>Actinomycetes</taxon>
        <taxon>Kitasatosporales</taxon>
        <taxon>Streptomycetaceae</taxon>
        <taxon>Streptomyces</taxon>
    </lineage>
</organism>
<feature type="region of interest" description="Disordered" evidence="1">
    <location>
        <begin position="174"/>
        <end position="198"/>
    </location>
</feature>
<accession>A0A3M2M9F9</accession>